<gene>
    <name evidence="5" type="ORF">MIU77_15545</name>
</gene>
<evidence type="ECO:0000256" key="2">
    <source>
        <dbReference type="SAM" id="MobiDB-lite"/>
    </source>
</evidence>
<evidence type="ECO:0000256" key="3">
    <source>
        <dbReference type="SAM" id="Phobius"/>
    </source>
</evidence>
<feature type="region of interest" description="Disordered" evidence="2">
    <location>
        <begin position="266"/>
        <end position="288"/>
    </location>
</feature>
<feature type="coiled-coil region" evidence="1">
    <location>
        <begin position="735"/>
        <end position="779"/>
    </location>
</feature>
<dbReference type="InterPro" id="IPR027417">
    <property type="entry name" value="P-loop_NTPase"/>
</dbReference>
<keyword evidence="3" id="KW-0812">Transmembrane</keyword>
<organism evidence="5 6">
    <name type="scientific">Mycolicibacillus parakoreensis</name>
    <dbReference type="NCBI Taxonomy" id="1069221"/>
    <lineage>
        <taxon>Bacteria</taxon>
        <taxon>Bacillati</taxon>
        <taxon>Actinomycetota</taxon>
        <taxon>Actinomycetes</taxon>
        <taxon>Mycobacteriales</taxon>
        <taxon>Mycobacteriaceae</taxon>
        <taxon>Mycolicibacillus</taxon>
    </lineage>
</organism>
<dbReference type="PANTHER" id="PTHR41259">
    <property type="entry name" value="DOUBLE-STRAND BREAK REPAIR RAD50 ATPASE, PUTATIVE-RELATED"/>
    <property type="match status" value="1"/>
</dbReference>
<evidence type="ECO:0000313" key="6">
    <source>
        <dbReference type="Proteomes" id="UP001055200"/>
    </source>
</evidence>
<dbReference type="Gene3D" id="3.40.50.300">
    <property type="entry name" value="P-loop containing nucleotide triphosphate hydrolases"/>
    <property type="match status" value="2"/>
</dbReference>
<proteinExistence type="predicted"/>
<dbReference type="SUPFAM" id="SSF52540">
    <property type="entry name" value="P-loop containing nucleoside triphosphate hydrolases"/>
    <property type="match status" value="1"/>
</dbReference>
<dbReference type="RefSeq" id="WP_240170521.1">
    <property type="nucleotide sequence ID" value="NZ_CP092365.1"/>
</dbReference>
<evidence type="ECO:0000259" key="4">
    <source>
        <dbReference type="Pfam" id="PF13514"/>
    </source>
</evidence>
<sequence>MRIRSVSAHAFGPLHEQNLALAEGMTVVIGDNESAKSSWHAAIFAALCGRRRGRGKPRADEQRFIDLHKPWGQGDWLVTARIMLDDGRDIELRQDLAGKIDCHAKDLVLGRDVSAEIMNDGAPDAATWLGLDRTTFVATACVEQGQMHRVRDHADGLQDHLQRAAATAGAASTAGTALDRIADYAREHVGVDRANSTKPLRVAKDALAASQHEYEHRTRAHDEYLSRVEEVERVRGEADAAAALVRAHEAAEAAAAAEQLQNRARRAHELHARHGDSPPPSEADGDALAQQVAATLTRWRSRPPAPSPPQRSSADIHQEIAALPAAPHGDTEEHPSVRQAAERWMRATTQLESYARPHPVTEAAPQVDAGDDELLDLARTLEVPIPDVPPEVIARETRARRAAEQTRPHPSAAVITTGAVVAVLGLALVATASRPVGVAALVAGVVLMLAGAMHRHRHGTAAVAQDLARAEAQVQAAQARTAEQTGRREQAAARCVELGVPAEPAALRAIPVARARAAALHRDHDERARREAKTRDVLRAAAADLRDALAARGHPPDGATQEALRTGVEHYRQACRQRAAQGAQAARRTDLLDQLASTQAAERRVAFDEQARAEAAEAIRDVAGRCAIVADTAAEAVTALQEWMDQRQSRLAELGTAQHEWAELQALLDGSTPAELHEAGEIAAARAAHLADGVDPALLESVHAESNTDSLPALRQAAETASARADTEDGELRQMARHLGSVAEAEEDLARARDELHRVEELKETLELTRAFLEQAQTRVYRDIAPQLAATLRGWLPTVTGGRYTDVLVDPESLEVQVCGASRRWRKADLLSHGTAEQVYLLLRVALADHLTRDHDVCPLLLDDVTVHADAVRTDAILDLLLQIAADRQVVIFTQEDQVAAWARANLAGPRHAIRELTPVAVD</sequence>
<evidence type="ECO:0000313" key="5">
    <source>
        <dbReference type="EMBL" id="ULN52247.1"/>
    </source>
</evidence>
<feature type="compositionally biased region" description="Basic and acidic residues" evidence="2">
    <location>
        <begin position="267"/>
        <end position="276"/>
    </location>
</feature>
<feature type="coiled-coil region" evidence="1">
    <location>
        <begin position="460"/>
        <end position="487"/>
    </location>
</feature>
<keyword evidence="6" id="KW-1185">Reference proteome</keyword>
<feature type="transmembrane region" description="Helical" evidence="3">
    <location>
        <begin position="436"/>
        <end position="453"/>
    </location>
</feature>
<keyword evidence="3" id="KW-1133">Transmembrane helix</keyword>
<protein>
    <submittedName>
        <fullName evidence="5">AAA family ATPase</fullName>
    </submittedName>
</protein>
<dbReference type="InterPro" id="IPR038734">
    <property type="entry name" value="YhaN_AAA"/>
</dbReference>
<reference evidence="5" key="1">
    <citation type="submission" date="2022-08" db="EMBL/GenBank/DDBJ databases">
        <title>Complete genome sequence of 14 non-tuberculosis mycobacteria type-strains.</title>
        <authorList>
            <person name="Igarashi Y."/>
            <person name="Osugi A."/>
            <person name="Mitarai S."/>
        </authorList>
    </citation>
    <scope>NUCLEOTIDE SEQUENCE</scope>
    <source>
        <strain evidence="5">DSM 45575</strain>
    </source>
</reference>
<accession>A0ABY3TYE3</accession>
<keyword evidence="1" id="KW-0175">Coiled coil</keyword>
<feature type="transmembrane region" description="Helical" evidence="3">
    <location>
        <begin position="410"/>
        <end position="430"/>
    </location>
</feature>
<dbReference type="Pfam" id="PF13514">
    <property type="entry name" value="AAA_27"/>
    <property type="match status" value="1"/>
</dbReference>
<keyword evidence="3" id="KW-0472">Membrane</keyword>
<dbReference type="Proteomes" id="UP001055200">
    <property type="component" value="Chromosome"/>
</dbReference>
<dbReference type="PANTHER" id="PTHR41259:SF1">
    <property type="entry name" value="DOUBLE-STRAND BREAK REPAIR RAD50 ATPASE, PUTATIVE-RELATED"/>
    <property type="match status" value="1"/>
</dbReference>
<name>A0ABY3TYE3_9MYCO</name>
<dbReference type="EMBL" id="CP092365">
    <property type="protein sequence ID" value="ULN52247.1"/>
    <property type="molecule type" value="Genomic_DNA"/>
</dbReference>
<feature type="domain" description="YhaN AAA" evidence="4">
    <location>
        <begin position="1"/>
        <end position="48"/>
    </location>
</feature>
<evidence type="ECO:0000256" key="1">
    <source>
        <dbReference type="SAM" id="Coils"/>
    </source>
</evidence>